<dbReference type="Gene3D" id="3.90.226.30">
    <property type="match status" value="1"/>
</dbReference>
<evidence type="ECO:0000313" key="2">
    <source>
        <dbReference type="EMBL" id="MBD3327622.1"/>
    </source>
</evidence>
<feature type="domain" description="LarA-like N-terminal" evidence="1">
    <location>
        <begin position="18"/>
        <end position="188"/>
    </location>
</feature>
<dbReference type="InterPro" id="IPR018657">
    <property type="entry name" value="LarA-like_N"/>
</dbReference>
<dbReference type="InterPro" id="IPR043166">
    <property type="entry name" value="LarA-like_C"/>
</dbReference>
<evidence type="ECO:0000259" key="1">
    <source>
        <dbReference type="Pfam" id="PF09861"/>
    </source>
</evidence>
<accession>A0A9D5K1Q3</accession>
<gene>
    <name evidence="2" type="ORF">GF339_23770</name>
</gene>
<reference evidence="2" key="1">
    <citation type="submission" date="2019-11" db="EMBL/GenBank/DDBJ databases">
        <title>Microbial mats filling the niche in hypersaline microbial mats.</title>
        <authorList>
            <person name="Wong H.L."/>
            <person name="Macleod F.I."/>
            <person name="White R.A. III"/>
            <person name="Burns B.P."/>
        </authorList>
    </citation>
    <scope>NUCLEOTIDE SEQUENCE</scope>
    <source>
        <strain evidence="2">Rbin_158</strain>
    </source>
</reference>
<feature type="non-terminal residue" evidence="2">
    <location>
        <position position="397"/>
    </location>
</feature>
<evidence type="ECO:0000313" key="3">
    <source>
        <dbReference type="Proteomes" id="UP000649604"/>
    </source>
</evidence>
<dbReference type="PANTHER" id="PTHR33171">
    <property type="entry name" value="LAR_N DOMAIN-CONTAINING PROTEIN"/>
    <property type="match status" value="1"/>
</dbReference>
<dbReference type="PANTHER" id="PTHR33171:SF17">
    <property type="entry name" value="LARA-LIKE N-TERMINAL DOMAIN-CONTAINING PROTEIN"/>
    <property type="match status" value="1"/>
</dbReference>
<comment type="caution">
    <text evidence="2">The sequence shown here is derived from an EMBL/GenBank/DDBJ whole genome shotgun (WGS) entry which is preliminary data.</text>
</comment>
<sequence length="397" mass="44649">MATLCKHGDATMVIDQSQKEQLVEESVQAIIDQQGQVPKRMLLIPPDMTRLHSDAGNITQIIYKKFSSSIHIDIMPAIGSHFAMTEEEIREMYGAEIPLERFLVHDWKNEVTVLGEIPADEIQKISGVNEVDYPMKVAINKILFEGNYDLILSIGQVVPHEVIGMANYTKNVCVGVGGSDMINKSHFIGAVYGAEQIMGRVETPVRAVIDYAFKTFLGDLPIYFLMTVMEKADEGLLMRGFYCSDRHDDEAYRLAAKLSQQVNLDLLDSSVNKVVVYLDPSEFKSTWLGNKAVYRTRMILEDEGELIILAPGLREFGEDRENDRLIRKYGYRKTPEILKAVEENVELQESLGAAAHLIHGSSEGRFTITYCPGPRVSKAEIEGVGYRYRPYEDAAQT</sequence>
<dbReference type="Gene3D" id="3.40.50.11440">
    <property type="match status" value="1"/>
</dbReference>
<dbReference type="InterPro" id="IPR048068">
    <property type="entry name" value="LarA-like"/>
</dbReference>
<dbReference type="EMBL" id="WJJP01000766">
    <property type="protein sequence ID" value="MBD3327622.1"/>
    <property type="molecule type" value="Genomic_DNA"/>
</dbReference>
<dbReference type="GO" id="GO:0050043">
    <property type="term" value="F:lactate racemase activity"/>
    <property type="evidence" value="ECO:0007669"/>
    <property type="project" value="InterPro"/>
</dbReference>
<name>A0A9D5K1Q3_9BACT</name>
<dbReference type="Pfam" id="PF09861">
    <property type="entry name" value="Lar_N"/>
    <property type="match status" value="1"/>
</dbReference>
<organism evidence="2 3">
    <name type="scientific">candidate division KSB3 bacterium</name>
    <dbReference type="NCBI Taxonomy" id="2044937"/>
    <lineage>
        <taxon>Bacteria</taxon>
        <taxon>candidate division KSB3</taxon>
    </lineage>
</organism>
<dbReference type="AlphaFoldDB" id="A0A9D5K1Q3"/>
<proteinExistence type="predicted"/>
<protein>
    <submittedName>
        <fullName evidence="2">DUF2088 domain-containing protein</fullName>
    </submittedName>
</protein>
<dbReference type="Proteomes" id="UP000649604">
    <property type="component" value="Unassembled WGS sequence"/>
</dbReference>